<dbReference type="EMBL" id="JH611185">
    <property type="protein sequence ID" value="EJP72838.1"/>
    <property type="molecule type" value="Genomic_DNA"/>
</dbReference>
<dbReference type="SUPFAM" id="SSF56219">
    <property type="entry name" value="DNase I-like"/>
    <property type="match status" value="1"/>
</dbReference>
<name>J5KCL6_9GAMM</name>
<dbReference type="InterPro" id="IPR005135">
    <property type="entry name" value="Endo/exonuclease/phosphatase"/>
</dbReference>
<evidence type="ECO:0000256" key="1">
    <source>
        <dbReference type="SAM" id="SignalP"/>
    </source>
</evidence>
<accession>J5KCL6</accession>
<dbReference type="GO" id="GO:0006506">
    <property type="term" value="P:GPI anchor biosynthetic process"/>
    <property type="evidence" value="ECO:0007669"/>
    <property type="project" value="TreeGrafter"/>
</dbReference>
<evidence type="ECO:0000313" key="4">
    <source>
        <dbReference type="Proteomes" id="UP000010116"/>
    </source>
</evidence>
<dbReference type="PANTHER" id="PTHR14859">
    <property type="entry name" value="CALCOFLUOR WHITE HYPERSENSITIVE PROTEIN PRECURSOR"/>
    <property type="match status" value="1"/>
</dbReference>
<evidence type="ECO:0000313" key="3">
    <source>
        <dbReference type="EMBL" id="EJP72838.1"/>
    </source>
</evidence>
<dbReference type="Gene3D" id="3.60.10.10">
    <property type="entry name" value="Endonuclease/exonuclease/phosphatase"/>
    <property type="match status" value="1"/>
</dbReference>
<dbReference type="HOGENOM" id="CLU_058620_0_0_6"/>
<dbReference type="GO" id="GO:0016020">
    <property type="term" value="C:membrane"/>
    <property type="evidence" value="ECO:0007669"/>
    <property type="project" value="GOC"/>
</dbReference>
<feature type="chain" id="PRO_5003784850" description="Endonuclease/exonuclease/phosphatase domain-containing protein" evidence="1">
    <location>
        <begin position="22"/>
        <end position="286"/>
    </location>
</feature>
<reference evidence="3 4" key="1">
    <citation type="journal article" date="2012" name="ISME J.">
        <title>Genomic insights to SAR86, an abundant and uncultivated marine bacterial lineage.</title>
        <authorList>
            <person name="Dupont C.L."/>
            <person name="Rusch D.B."/>
            <person name="Yooseph S."/>
            <person name="Lombardo M.J."/>
            <person name="Richter R.A."/>
            <person name="Valas R."/>
            <person name="Novotny M."/>
            <person name="Yee-Greenbaum J."/>
            <person name="Selengut J.D."/>
            <person name="Haft D.H."/>
            <person name="Halpern A.L."/>
            <person name="Lasken R.S."/>
            <person name="Nealson K."/>
            <person name="Friedman R."/>
            <person name="Venter J.C."/>
        </authorList>
    </citation>
    <scope>NUCLEOTIDE SEQUENCE [LARGE SCALE GENOMIC DNA]</scope>
</reference>
<sequence length="286" mass="32941">MKLKSLLFIFLSLNISLNANNSLSVMTYNLENFFDTYDDPGKDDKAYLPLSAKQDQSHIDSCNKIRVSKWKNECLYLDWNEKNKNKKLNNIVATIKSLNVSPDVIAFQEIENIKALKDIFNKLKDEGYIDYVLIEGNDYRGIDNAYLSKYKIKKTKQHKIIFSPEFSTKDTRPILEAVIDVNGKPIHLYNVHFPAPYNPIGMRRDAFNTLKKITSSHSNAVIALGDFNVTSFEAEKNKTFISLDKDWDISHIAGCSNCLGSHYYRRDDNWSFLDVIIIKENRGISF</sequence>
<evidence type="ECO:0000259" key="2">
    <source>
        <dbReference type="Pfam" id="PF03372"/>
    </source>
</evidence>
<keyword evidence="1" id="KW-0732">Signal</keyword>
<dbReference type="InterPro" id="IPR036691">
    <property type="entry name" value="Endo/exonu/phosph_ase_sf"/>
</dbReference>
<dbReference type="InterPro" id="IPR051916">
    <property type="entry name" value="GPI-anchor_lipid_remodeler"/>
</dbReference>
<dbReference type="GO" id="GO:0003824">
    <property type="term" value="F:catalytic activity"/>
    <property type="evidence" value="ECO:0007669"/>
    <property type="project" value="InterPro"/>
</dbReference>
<feature type="domain" description="Endonuclease/exonuclease/phosphatase" evidence="2">
    <location>
        <begin position="83"/>
        <end position="241"/>
    </location>
</feature>
<dbReference type="Proteomes" id="UP000010116">
    <property type="component" value="Unassembled WGS sequence"/>
</dbReference>
<dbReference type="Pfam" id="PF03372">
    <property type="entry name" value="Exo_endo_phos"/>
    <property type="match status" value="1"/>
</dbReference>
<protein>
    <recommendedName>
        <fullName evidence="2">Endonuclease/exonuclease/phosphatase domain-containing protein</fullName>
    </recommendedName>
</protein>
<dbReference type="PANTHER" id="PTHR14859:SF1">
    <property type="entry name" value="PGAP2-INTERACTING PROTEIN"/>
    <property type="match status" value="1"/>
</dbReference>
<organism evidence="3 4">
    <name type="scientific">SAR86 cluster bacterium SAR86B</name>
    <dbReference type="NCBI Taxonomy" id="1123867"/>
    <lineage>
        <taxon>Bacteria</taxon>
        <taxon>Pseudomonadati</taxon>
        <taxon>Pseudomonadota</taxon>
        <taxon>Gammaproteobacteria</taxon>
        <taxon>SAR86 cluster</taxon>
    </lineage>
</organism>
<proteinExistence type="predicted"/>
<feature type="signal peptide" evidence="1">
    <location>
        <begin position="1"/>
        <end position="21"/>
    </location>
</feature>
<dbReference type="AlphaFoldDB" id="J5KCL6"/>
<gene>
    <name evidence="3" type="ORF">NT02SARS_0855</name>
</gene>